<reference evidence="1 2" key="1">
    <citation type="journal article" date="2007" name="PLoS Genet.">
        <title>The complete genome sequence of Yersinia pseudotuberculosis IP31758, the causative agent of Far East scarlet-like fever.</title>
        <authorList>
            <person name="Eppinger M."/>
            <person name="Rosovitz M.J."/>
            <person name="Fricke W.F."/>
            <person name="Rasko D.A."/>
            <person name="Kokorina G."/>
            <person name="Fayolle C."/>
            <person name="Lindler L.E."/>
            <person name="Carniel E."/>
            <person name="Ravel J."/>
        </authorList>
    </citation>
    <scope>NUCLEOTIDE SEQUENCE [LARGE SCALE GENOMIC DNA]</scope>
    <source>
        <strain evidence="1 2">IP 31758</strain>
    </source>
</reference>
<sequence length="47" mass="5294">MHVSWGTDKSIMSFEDKSEFTYQNGHVTMTNGGVMAQQEKINQSKGK</sequence>
<evidence type="ECO:0000313" key="1">
    <source>
        <dbReference type="EMBL" id="ABS46041.1"/>
    </source>
</evidence>
<dbReference type="AlphaFoldDB" id="A0A0U1QUD7"/>
<dbReference type="HOGENOM" id="CLU_3175037_0_0_6"/>
<evidence type="ECO:0000313" key="2">
    <source>
        <dbReference type="Proteomes" id="UP000002412"/>
    </source>
</evidence>
<accession>A0A0U1QUD7</accession>
<dbReference type="Proteomes" id="UP000002412">
    <property type="component" value="Chromosome"/>
</dbReference>
<name>A0A0U1QUD7_YERP3</name>
<dbReference type="KEGG" id="ypi:YpsIP31758_0793"/>
<protein>
    <submittedName>
        <fullName evidence="1">Uncharacterized protein</fullName>
    </submittedName>
</protein>
<gene>
    <name evidence="1" type="ordered locus">YpsIP31758_0793</name>
</gene>
<proteinExistence type="predicted"/>
<organism evidence="1 2">
    <name type="scientific">Yersinia pseudotuberculosis serotype O:1b (strain IP 31758)</name>
    <dbReference type="NCBI Taxonomy" id="349747"/>
    <lineage>
        <taxon>Bacteria</taxon>
        <taxon>Pseudomonadati</taxon>
        <taxon>Pseudomonadota</taxon>
        <taxon>Gammaproteobacteria</taxon>
        <taxon>Enterobacterales</taxon>
        <taxon>Yersiniaceae</taxon>
        <taxon>Yersinia</taxon>
    </lineage>
</organism>
<dbReference type="EMBL" id="CP000720">
    <property type="protein sequence ID" value="ABS46041.1"/>
    <property type="molecule type" value="Genomic_DNA"/>
</dbReference>